<evidence type="ECO:0000256" key="1">
    <source>
        <dbReference type="SAM" id="Phobius"/>
    </source>
</evidence>
<feature type="transmembrane region" description="Helical" evidence="1">
    <location>
        <begin position="116"/>
        <end position="139"/>
    </location>
</feature>
<dbReference type="HOGENOM" id="CLU_035509_15_2_1"/>
<keyword evidence="4" id="KW-1185">Reference proteome</keyword>
<evidence type="ECO:0000313" key="4">
    <source>
        <dbReference type="Proteomes" id="UP000030653"/>
    </source>
</evidence>
<proteinExistence type="predicted"/>
<keyword evidence="1" id="KW-0812">Transmembrane</keyword>
<protein>
    <recommendedName>
        <fullName evidence="2">DUF6533 domain-containing protein</fullName>
    </recommendedName>
</protein>
<dbReference type="EMBL" id="JH795880">
    <property type="protein sequence ID" value="EJT96786.1"/>
    <property type="molecule type" value="Genomic_DNA"/>
</dbReference>
<dbReference type="GeneID" id="63686483"/>
<organism evidence="3 4">
    <name type="scientific">Dacryopinax primogenitus (strain DJM 731)</name>
    <name type="common">Brown rot fungus</name>
    <dbReference type="NCBI Taxonomy" id="1858805"/>
    <lineage>
        <taxon>Eukaryota</taxon>
        <taxon>Fungi</taxon>
        <taxon>Dikarya</taxon>
        <taxon>Basidiomycota</taxon>
        <taxon>Agaricomycotina</taxon>
        <taxon>Dacrymycetes</taxon>
        <taxon>Dacrymycetales</taxon>
        <taxon>Dacrymycetaceae</taxon>
        <taxon>Dacryopinax</taxon>
    </lineage>
</organism>
<sequence>MPSYEQVVQIDQQSTYGLAIGMTLWAYDWMLTLQQETQYVWYSKWTPGKILFLAVRYGGFSTLIVYLYVVAGADVTQSRCTFALYWALCNQVVAIGAASVILALRTYAVWNRNRIAAGVILAAWLAMVGCALRFLVMAIQGVTVDNLDLGLRGCSATNTSTSSTAALRMYITLGAYEGLIFAMTVARGVPLAHKLPKLTVTLYRDGLAVGNAVLTSEDYPTYYLTYFISLACSSVLPARIVLNIREATIDLDEWDVTTAKPVTVQAHVPFQRSRSRMMGDDWGLEDD</sequence>
<keyword evidence="1" id="KW-1133">Transmembrane helix</keyword>
<feature type="transmembrane region" description="Helical" evidence="1">
    <location>
        <begin position="83"/>
        <end position="104"/>
    </location>
</feature>
<evidence type="ECO:0000259" key="2">
    <source>
        <dbReference type="Pfam" id="PF20151"/>
    </source>
</evidence>
<gene>
    <name evidence="3" type="ORF">DACRYDRAFT_19092</name>
</gene>
<dbReference type="Proteomes" id="UP000030653">
    <property type="component" value="Unassembled WGS sequence"/>
</dbReference>
<reference evidence="3 4" key="1">
    <citation type="journal article" date="2012" name="Science">
        <title>The Paleozoic origin of enzymatic lignin decomposition reconstructed from 31 fungal genomes.</title>
        <authorList>
            <person name="Floudas D."/>
            <person name="Binder M."/>
            <person name="Riley R."/>
            <person name="Barry K."/>
            <person name="Blanchette R.A."/>
            <person name="Henrissat B."/>
            <person name="Martinez A.T."/>
            <person name="Otillar R."/>
            <person name="Spatafora J.W."/>
            <person name="Yadav J.S."/>
            <person name="Aerts A."/>
            <person name="Benoit I."/>
            <person name="Boyd A."/>
            <person name="Carlson A."/>
            <person name="Copeland A."/>
            <person name="Coutinho P.M."/>
            <person name="de Vries R.P."/>
            <person name="Ferreira P."/>
            <person name="Findley K."/>
            <person name="Foster B."/>
            <person name="Gaskell J."/>
            <person name="Glotzer D."/>
            <person name="Gorecki P."/>
            <person name="Heitman J."/>
            <person name="Hesse C."/>
            <person name="Hori C."/>
            <person name="Igarashi K."/>
            <person name="Jurgens J.A."/>
            <person name="Kallen N."/>
            <person name="Kersten P."/>
            <person name="Kohler A."/>
            <person name="Kuees U."/>
            <person name="Kumar T.K.A."/>
            <person name="Kuo A."/>
            <person name="LaButti K."/>
            <person name="Larrondo L.F."/>
            <person name="Lindquist E."/>
            <person name="Ling A."/>
            <person name="Lombard V."/>
            <person name="Lucas S."/>
            <person name="Lundell T."/>
            <person name="Martin R."/>
            <person name="McLaughlin D.J."/>
            <person name="Morgenstern I."/>
            <person name="Morin E."/>
            <person name="Murat C."/>
            <person name="Nagy L.G."/>
            <person name="Nolan M."/>
            <person name="Ohm R.A."/>
            <person name="Patyshakuliyeva A."/>
            <person name="Rokas A."/>
            <person name="Ruiz-Duenas F.J."/>
            <person name="Sabat G."/>
            <person name="Salamov A."/>
            <person name="Samejima M."/>
            <person name="Schmutz J."/>
            <person name="Slot J.C."/>
            <person name="St John F."/>
            <person name="Stenlid J."/>
            <person name="Sun H."/>
            <person name="Sun S."/>
            <person name="Syed K."/>
            <person name="Tsang A."/>
            <person name="Wiebenga A."/>
            <person name="Young D."/>
            <person name="Pisabarro A."/>
            <person name="Eastwood D.C."/>
            <person name="Martin F."/>
            <person name="Cullen D."/>
            <person name="Grigoriev I.V."/>
            <person name="Hibbett D.S."/>
        </authorList>
    </citation>
    <scope>NUCLEOTIDE SEQUENCE [LARGE SCALE GENOMIC DNA]</scope>
    <source>
        <strain evidence="3 4">DJM-731 SS1</strain>
    </source>
</reference>
<evidence type="ECO:0000313" key="3">
    <source>
        <dbReference type="EMBL" id="EJT96786.1"/>
    </source>
</evidence>
<feature type="domain" description="DUF6533" evidence="2">
    <location>
        <begin position="19"/>
        <end position="60"/>
    </location>
</feature>
<dbReference type="Pfam" id="PF20151">
    <property type="entry name" value="DUF6533"/>
    <property type="match status" value="1"/>
</dbReference>
<keyword evidence="1" id="KW-0472">Membrane</keyword>
<dbReference type="RefSeq" id="XP_040623684.1">
    <property type="nucleotide sequence ID" value="XM_040771421.1"/>
</dbReference>
<dbReference type="InterPro" id="IPR045340">
    <property type="entry name" value="DUF6533"/>
</dbReference>
<dbReference type="OrthoDB" id="2681239at2759"/>
<dbReference type="OMA" id="REMIDIR"/>
<dbReference type="AlphaFoldDB" id="M5FU78"/>
<accession>M5FU78</accession>
<feature type="transmembrane region" description="Helical" evidence="1">
    <location>
        <begin position="50"/>
        <end position="71"/>
    </location>
</feature>
<name>M5FU78_DACPD</name>